<dbReference type="OrthoDB" id="9794834at2"/>
<dbReference type="RefSeq" id="WP_057848181.1">
    <property type="nucleotide sequence ID" value="NZ_LLYA01000226.1"/>
</dbReference>
<organism evidence="2 3">
    <name type="scientific">Bradyrhizobium retamae</name>
    <dbReference type="NCBI Taxonomy" id="1300035"/>
    <lineage>
        <taxon>Bacteria</taxon>
        <taxon>Pseudomonadati</taxon>
        <taxon>Pseudomonadota</taxon>
        <taxon>Alphaproteobacteria</taxon>
        <taxon>Hyphomicrobiales</taxon>
        <taxon>Nitrobacteraceae</taxon>
        <taxon>Bradyrhizobium</taxon>
    </lineage>
</organism>
<dbReference type="EMBL" id="LLYA01000226">
    <property type="protein sequence ID" value="KRR15278.1"/>
    <property type="molecule type" value="Genomic_DNA"/>
</dbReference>
<feature type="signal peptide" evidence="1">
    <location>
        <begin position="1"/>
        <end position="22"/>
    </location>
</feature>
<evidence type="ECO:0000313" key="2">
    <source>
        <dbReference type="EMBL" id="KRR15278.1"/>
    </source>
</evidence>
<accession>A0A0R3M6N8</accession>
<protein>
    <submittedName>
        <fullName evidence="2">Uncharacterized protein</fullName>
    </submittedName>
</protein>
<sequence>MRRFCRLLTLAFVLQFCSGLHAQTGTPNPIDAIRNAQDYQFLSSLFPQAGSKFDPDRDQVMTSDQQRDASAFLTSQFNVQKETLKKQLASVMRSLERIGVRPIAAISEAPTTIEFRDDQNAWSTTVSPTRIIIGARLLRGLVLGSLREAVEGKALFSKSLASYLGSTPGAALELADLEARARLFFAAARNGISMMRTEADFREHYETVLALMKGYLKGGTPPEETYDALRTRLVAAAAGGEISGADGMAMFDVFMRLSSHFDPAMMFVLSHELGHVVLGHSPFPTGMTCAESQRREDDADAFAIALLSYDIPGETEATDLALARVHGEKENASADRNSLAYGYVQAIQYGFALAGLSNLIYQQCSYRDVADRIAYLDNLRENFIASRTDAIEEIFRHFKSHPPYVHTSSDVESLTSAKKRKLAQNLFKLCGVAQSPKVHRLKKVKELPFGWVVECPNALPSRFRLPQFRARLGMHTWQEIELEYRNHLPGSSLMDENVIKSLFQP</sequence>
<reference evidence="2 3" key="1">
    <citation type="submission" date="2014-03" db="EMBL/GenBank/DDBJ databases">
        <title>Bradyrhizobium valentinum sp. nov., isolated from effective nodules of Lupinus mariae-josephae, a lupine endemic of basic-lime soils in Eastern Spain.</title>
        <authorList>
            <person name="Duran D."/>
            <person name="Rey L."/>
            <person name="Navarro A."/>
            <person name="Busquets A."/>
            <person name="Imperial J."/>
            <person name="Ruiz-Argueso T."/>
        </authorList>
    </citation>
    <scope>NUCLEOTIDE SEQUENCE [LARGE SCALE GENOMIC DNA]</scope>
    <source>
        <strain evidence="2 3">Ro19</strain>
    </source>
</reference>
<proteinExistence type="predicted"/>
<evidence type="ECO:0000256" key="1">
    <source>
        <dbReference type="SAM" id="SignalP"/>
    </source>
</evidence>
<comment type="caution">
    <text evidence="2">The sequence shown here is derived from an EMBL/GenBank/DDBJ whole genome shotgun (WGS) entry which is preliminary data.</text>
</comment>
<name>A0A0R3M6N8_9BRAD</name>
<keyword evidence="3" id="KW-1185">Reference proteome</keyword>
<evidence type="ECO:0000313" key="3">
    <source>
        <dbReference type="Proteomes" id="UP000052023"/>
    </source>
</evidence>
<gene>
    <name evidence="2" type="ORF">CQ13_37305</name>
</gene>
<dbReference type="Proteomes" id="UP000052023">
    <property type="component" value="Unassembled WGS sequence"/>
</dbReference>
<keyword evidence="1" id="KW-0732">Signal</keyword>
<feature type="chain" id="PRO_5006443736" evidence="1">
    <location>
        <begin position="23"/>
        <end position="505"/>
    </location>
</feature>
<dbReference type="AlphaFoldDB" id="A0A0R3M6N8"/>